<dbReference type="AlphaFoldDB" id="A0AA86TUG0"/>
<gene>
    <name evidence="1" type="ORF">HINF_LOCUS11834</name>
    <name evidence="2" type="ORF">HINF_LOCUS16786</name>
    <name evidence="3" type="ORF">HINF_LOCUS16789</name>
    <name evidence="4" type="ORF">HINF_LOCUS16791</name>
    <name evidence="5" type="ORF">HINF_LOCUS19070</name>
    <name evidence="6" type="ORF">HINF_LOCUS19073</name>
    <name evidence="7" type="ORF">HINF_LOCUS19075</name>
    <name evidence="8" type="ORF">HINF_LOCUS79116</name>
</gene>
<dbReference type="EMBL" id="CATOUU010000424">
    <property type="protein sequence ID" value="CAI9929144.1"/>
    <property type="molecule type" value="Genomic_DNA"/>
</dbReference>
<comment type="caution">
    <text evidence="2">The sequence shown here is derived from an EMBL/GenBank/DDBJ whole genome shotgun (WGS) entry which is preliminary data.</text>
</comment>
<evidence type="ECO:0000313" key="6">
    <source>
        <dbReference type="EMBL" id="CAL6004821.1"/>
    </source>
</evidence>
<organism evidence="2">
    <name type="scientific">Hexamita inflata</name>
    <dbReference type="NCBI Taxonomy" id="28002"/>
    <lineage>
        <taxon>Eukaryota</taxon>
        <taxon>Metamonada</taxon>
        <taxon>Diplomonadida</taxon>
        <taxon>Hexamitidae</taxon>
        <taxon>Hexamitinae</taxon>
        <taxon>Hexamita</taxon>
    </lineage>
</organism>
<evidence type="ECO:0000313" key="9">
    <source>
        <dbReference type="Proteomes" id="UP001642409"/>
    </source>
</evidence>
<evidence type="ECO:0000313" key="8">
    <source>
        <dbReference type="EMBL" id="CAL6116584.1"/>
    </source>
</evidence>
<dbReference type="EMBL" id="CATOUU010000306">
    <property type="protein sequence ID" value="CAI9924189.1"/>
    <property type="molecule type" value="Genomic_DNA"/>
</dbReference>
<keyword evidence="9" id="KW-1185">Reference proteome</keyword>
<evidence type="ECO:0000313" key="3">
    <source>
        <dbReference type="EMBL" id="CAI9929144.1"/>
    </source>
</evidence>
<accession>A0AA86TUG0</accession>
<evidence type="ECO:0000313" key="2">
    <source>
        <dbReference type="EMBL" id="CAI9929141.1"/>
    </source>
</evidence>
<dbReference type="Proteomes" id="UP001642409">
    <property type="component" value="Unassembled WGS sequence"/>
</dbReference>
<evidence type="ECO:0000313" key="4">
    <source>
        <dbReference type="EMBL" id="CAI9929146.1"/>
    </source>
</evidence>
<dbReference type="EMBL" id="CATOUU010000424">
    <property type="protein sequence ID" value="CAI9929141.1"/>
    <property type="molecule type" value="Genomic_DNA"/>
</dbReference>
<reference evidence="5 9" key="2">
    <citation type="submission" date="2024-07" db="EMBL/GenBank/DDBJ databases">
        <authorList>
            <person name="Akdeniz Z."/>
        </authorList>
    </citation>
    <scope>NUCLEOTIDE SEQUENCE [LARGE SCALE GENOMIC DNA]</scope>
</reference>
<dbReference type="EMBL" id="CAXDID020000049">
    <property type="protein sequence ID" value="CAL6004815.1"/>
    <property type="molecule type" value="Genomic_DNA"/>
</dbReference>
<dbReference type="EMBL" id="CAXDID020000049">
    <property type="protein sequence ID" value="CAL6004825.1"/>
    <property type="molecule type" value="Genomic_DNA"/>
</dbReference>
<reference evidence="2" key="1">
    <citation type="submission" date="2023-06" db="EMBL/GenBank/DDBJ databases">
        <authorList>
            <person name="Kurt Z."/>
        </authorList>
    </citation>
    <scope>NUCLEOTIDE SEQUENCE</scope>
</reference>
<evidence type="ECO:0000313" key="1">
    <source>
        <dbReference type="EMBL" id="CAI9924189.1"/>
    </source>
</evidence>
<protein>
    <submittedName>
        <fullName evidence="5">Hypothetical_protein</fullName>
    </submittedName>
</protein>
<dbReference type="EMBL" id="CAXDID020001039">
    <property type="protein sequence ID" value="CAL6116584.1"/>
    <property type="molecule type" value="Genomic_DNA"/>
</dbReference>
<evidence type="ECO:0000313" key="5">
    <source>
        <dbReference type="EMBL" id="CAL6004815.1"/>
    </source>
</evidence>
<name>A0AA86TUG0_9EUKA</name>
<dbReference type="EMBL" id="CAXDID020000049">
    <property type="protein sequence ID" value="CAL6004821.1"/>
    <property type="molecule type" value="Genomic_DNA"/>
</dbReference>
<sequence length="107" mass="12359">MQVIYTYIHILLTRDSSNRHHCDFRKRNIGSHTPVPTFKTDSTRHVCSLGQDPAQYSLSFQRTSFADLQTIFSETDSRVLDSVHSLFSSSCTKIVFVKQHCYVFINL</sequence>
<proteinExistence type="predicted"/>
<dbReference type="EMBL" id="CATOUU010000424">
    <property type="protein sequence ID" value="CAI9929146.1"/>
    <property type="molecule type" value="Genomic_DNA"/>
</dbReference>
<evidence type="ECO:0000313" key="7">
    <source>
        <dbReference type="EMBL" id="CAL6004825.1"/>
    </source>
</evidence>